<dbReference type="InterPro" id="IPR001054">
    <property type="entry name" value="A/G_cyclase"/>
</dbReference>
<dbReference type="InterPro" id="IPR011645">
    <property type="entry name" value="HNOB_dom_associated"/>
</dbReference>
<sequence>MSTLEDAAKNLQIFKMDEHVNQTEIMDTDLVYSSMLCCRNVGLCRGDPITTAGKRRQIVKMVTLVLIPIAGLLGLSLFVLGDSISSKQATAELRTNIEFSIEVGRFIHQLQKERDMSVLYFSQLGPETKSFLLNFYPQTDDTLDALSQWPVRQRNTLEQFRNKKSFRFYLAKHRNELDLLHLSDKNYTYVNEIQFYSSMIDVFLLWLQDAIQESRYGTMWRTLVAYMKIIAAKEDVGIERSFGGAFYVRGGFLFDDDFFKFNRQLVNADVKYAAAKTFSPLVDSIRMYGINVNGINLATIINNYRDDIQDRNASFRDPSVRKATQYFDDMTVYVNLLLDIQVELANKIFDNLRNKSVLETTSLVMSAILLLIVLTISPVVVQLILKMTNDIQRYAITLASKTQELHKEKKKTDSLLYQMLPRPVADQLKKNKDVNAEYFKEVTIFFSDIVGFTRISLECTPMQIVELLNTLYNTFDKRIELYDVYKVETIGDSYMVASGLPSRNGNKHVYEIANMSLDLMAVTATLELGDITNDKIELRIGIHTGHCVAGVVGIKLPRYCLFGDTVNTASRLETSGLANRIHISTTTHRLLARHGGYTMQQRGVMELKGKGRMNTYWLLGMKFSPNTSPKPGTSTTGAAKVFNFDEPQPGTSGTGGVQKVGIGEPVKPKYAPTGEVFAGQTSSQLPLKHLYEARDGLALPVEGEVPLSLDELDHMFDNNKGSPPIVQLVEGLHF</sequence>
<keyword evidence="3 14" id="KW-0812">Transmembrane</keyword>
<feature type="transmembrane region" description="Helical" evidence="14">
    <location>
        <begin position="363"/>
        <end position="385"/>
    </location>
</feature>
<dbReference type="Pfam" id="PF00211">
    <property type="entry name" value="Guanylate_cyc"/>
    <property type="match status" value="1"/>
</dbReference>
<evidence type="ECO:0000256" key="1">
    <source>
        <dbReference type="ARBA" id="ARBA00004479"/>
    </source>
</evidence>
<feature type="transmembrane region" description="Helical" evidence="14">
    <location>
        <begin position="61"/>
        <end position="80"/>
    </location>
</feature>
<keyword evidence="8 14" id="KW-0472">Membrane</keyword>
<keyword evidence="17" id="KW-1185">Reference proteome</keyword>
<keyword evidence="4" id="KW-0732">Signal</keyword>
<dbReference type="PROSITE" id="PS00452">
    <property type="entry name" value="GUANYLATE_CYCLASE_1"/>
    <property type="match status" value="1"/>
</dbReference>
<keyword evidence="9" id="KW-0675">Receptor</keyword>
<dbReference type="Pfam" id="PF08376">
    <property type="entry name" value="NIT"/>
    <property type="match status" value="1"/>
</dbReference>
<evidence type="ECO:0000256" key="10">
    <source>
        <dbReference type="ARBA" id="ARBA00023180"/>
    </source>
</evidence>
<dbReference type="AlphaFoldDB" id="A0A8S4N0J0"/>
<feature type="domain" description="Guanylate cyclase" evidence="15">
    <location>
        <begin position="443"/>
        <end position="573"/>
    </location>
</feature>
<dbReference type="GO" id="GO:0007168">
    <property type="term" value="P:receptor guanylyl cyclase signaling pathway"/>
    <property type="evidence" value="ECO:0007669"/>
    <property type="project" value="TreeGrafter"/>
</dbReference>
<name>A0A8S4N0J0_OWEFU</name>
<dbReference type="InterPro" id="IPR013587">
    <property type="entry name" value="Nitrate/nitrite_sensing"/>
</dbReference>
<evidence type="ECO:0000256" key="11">
    <source>
        <dbReference type="ARBA" id="ARBA00023239"/>
    </source>
</evidence>
<evidence type="ECO:0000256" key="12">
    <source>
        <dbReference type="ARBA" id="ARBA00023293"/>
    </source>
</evidence>
<evidence type="ECO:0000256" key="9">
    <source>
        <dbReference type="ARBA" id="ARBA00023170"/>
    </source>
</evidence>
<keyword evidence="5" id="KW-0547">Nucleotide-binding</keyword>
<dbReference type="Gene3D" id="6.10.250.780">
    <property type="match status" value="1"/>
</dbReference>
<organism evidence="16 17">
    <name type="scientific">Owenia fusiformis</name>
    <name type="common">Polychaete worm</name>
    <dbReference type="NCBI Taxonomy" id="6347"/>
    <lineage>
        <taxon>Eukaryota</taxon>
        <taxon>Metazoa</taxon>
        <taxon>Spiralia</taxon>
        <taxon>Lophotrochozoa</taxon>
        <taxon>Annelida</taxon>
        <taxon>Polychaeta</taxon>
        <taxon>Sedentaria</taxon>
        <taxon>Canalipalpata</taxon>
        <taxon>Sabellida</taxon>
        <taxon>Oweniida</taxon>
        <taxon>Oweniidae</taxon>
        <taxon>Owenia</taxon>
    </lineage>
</organism>
<comment type="subcellular location">
    <subcellularLocation>
        <location evidence="1">Membrane</location>
        <topology evidence="1">Single-pass type I membrane protein</topology>
    </subcellularLocation>
</comment>
<dbReference type="InterPro" id="IPR050401">
    <property type="entry name" value="Cyclic_nucleotide_synthase"/>
</dbReference>
<keyword evidence="12" id="KW-0141">cGMP biosynthesis</keyword>
<comment type="caution">
    <text evidence="16">The sequence shown here is derived from an EMBL/GenBank/DDBJ whole genome shotgun (WGS) entry which is preliminary data.</text>
</comment>
<dbReference type="Pfam" id="PF07701">
    <property type="entry name" value="HNOBA"/>
    <property type="match status" value="1"/>
</dbReference>
<evidence type="ECO:0000256" key="8">
    <source>
        <dbReference type="ARBA" id="ARBA00023136"/>
    </source>
</evidence>
<dbReference type="InterPro" id="IPR018297">
    <property type="entry name" value="A/G_cyclase_CS"/>
</dbReference>
<dbReference type="GO" id="GO:0005886">
    <property type="term" value="C:plasma membrane"/>
    <property type="evidence" value="ECO:0007669"/>
    <property type="project" value="TreeGrafter"/>
</dbReference>
<evidence type="ECO:0000256" key="14">
    <source>
        <dbReference type="SAM" id="Phobius"/>
    </source>
</evidence>
<dbReference type="FunFam" id="3.30.70.1230:FF:000004">
    <property type="entry name" value="Guanylate cyclase"/>
    <property type="match status" value="1"/>
</dbReference>
<dbReference type="Proteomes" id="UP000749559">
    <property type="component" value="Unassembled WGS sequence"/>
</dbReference>
<dbReference type="SUPFAM" id="SSF55073">
    <property type="entry name" value="Nucleotide cyclase"/>
    <property type="match status" value="1"/>
</dbReference>
<evidence type="ECO:0000256" key="13">
    <source>
        <dbReference type="RuleBase" id="RU000405"/>
    </source>
</evidence>
<dbReference type="GO" id="GO:0004016">
    <property type="term" value="F:adenylate cyclase activity"/>
    <property type="evidence" value="ECO:0007669"/>
    <property type="project" value="TreeGrafter"/>
</dbReference>
<dbReference type="Gene3D" id="3.30.70.1230">
    <property type="entry name" value="Nucleotide cyclase"/>
    <property type="match status" value="1"/>
</dbReference>
<protein>
    <recommendedName>
        <fullName evidence="2">guanylate cyclase</fullName>
        <ecNumber evidence="2">4.6.1.2</ecNumber>
    </recommendedName>
</protein>
<dbReference type="CDD" id="cd07302">
    <property type="entry name" value="CHD"/>
    <property type="match status" value="1"/>
</dbReference>
<evidence type="ECO:0000256" key="2">
    <source>
        <dbReference type="ARBA" id="ARBA00012202"/>
    </source>
</evidence>
<evidence type="ECO:0000256" key="3">
    <source>
        <dbReference type="ARBA" id="ARBA00022692"/>
    </source>
</evidence>
<evidence type="ECO:0000313" key="16">
    <source>
        <dbReference type="EMBL" id="CAH1774634.1"/>
    </source>
</evidence>
<keyword evidence="11 13" id="KW-0456">Lyase</keyword>
<dbReference type="PANTHER" id="PTHR11920:SF501">
    <property type="entry name" value="GUANYLATE CYCLASE 32E"/>
    <property type="match status" value="1"/>
</dbReference>
<evidence type="ECO:0000259" key="15">
    <source>
        <dbReference type="PROSITE" id="PS50125"/>
    </source>
</evidence>
<accession>A0A8S4N0J0</accession>
<dbReference type="InterPro" id="IPR029787">
    <property type="entry name" value="Nucleotide_cyclase"/>
</dbReference>
<dbReference type="GO" id="GO:0005525">
    <property type="term" value="F:GTP binding"/>
    <property type="evidence" value="ECO:0007669"/>
    <property type="project" value="UniProtKB-KW"/>
</dbReference>
<evidence type="ECO:0000256" key="7">
    <source>
        <dbReference type="ARBA" id="ARBA00023134"/>
    </source>
</evidence>
<evidence type="ECO:0000256" key="4">
    <source>
        <dbReference type="ARBA" id="ARBA00022729"/>
    </source>
</evidence>
<dbReference type="EC" id="4.6.1.2" evidence="2"/>
<dbReference type="SMART" id="SM00044">
    <property type="entry name" value="CYCc"/>
    <property type="match status" value="1"/>
</dbReference>
<dbReference type="OrthoDB" id="1890790at2759"/>
<proteinExistence type="inferred from homology"/>
<keyword evidence="6 14" id="KW-1133">Transmembrane helix</keyword>
<comment type="similarity">
    <text evidence="13">Belongs to the adenylyl cyclase class-4/guanylyl cyclase family.</text>
</comment>
<gene>
    <name evidence="16" type="ORF">OFUS_LOCUS2055</name>
</gene>
<evidence type="ECO:0000256" key="6">
    <source>
        <dbReference type="ARBA" id="ARBA00022989"/>
    </source>
</evidence>
<dbReference type="PANTHER" id="PTHR11920">
    <property type="entry name" value="GUANYLYL CYCLASE"/>
    <property type="match status" value="1"/>
</dbReference>
<keyword evidence="10" id="KW-0325">Glycoprotein</keyword>
<dbReference type="GO" id="GO:0001653">
    <property type="term" value="F:peptide receptor activity"/>
    <property type="evidence" value="ECO:0007669"/>
    <property type="project" value="TreeGrafter"/>
</dbReference>
<evidence type="ECO:0000313" key="17">
    <source>
        <dbReference type="Proteomes" id="UP000749559"/>
    </source>
</evidence>
<dbReference type="EMBL" id="CAIIXF020000001">
    <property type="protein sequence ID" value="CAH1774634.1"/>
    <property type="molecule type" value="Genomic_DNA"/>
</dbReference>
<dbReference type="GO" id="GO:0035556">
    <property type="term" value="P:intracellular signal transduction"/>
    <property type="evidence" value="ECO:0007669"/>
    <property type="project" value="InterPro"/>
</dbReference>
<evidence type="ECO:0000256" key="5">
    <source>
        <dbReference type="ARBA" id="ARBA00022741"/>
    </source>
</evidence>
<dbReference type="PROSITE" id="PS50125">
    <property type="entry name" value="GUANYLATE_CYCLASE_2"/>
    <property type="match status" value="1"/>
</dbReference>
<reference evidence="16" key="1">
    <citation type="submission" date="2022-03" db="EMBL/GenBank/DDBJ databases">
        <authorList>
            <person name="Martin C."/>
        </authorList>
    </citation>
    <scope>NUCLEOTIDE SEQUENCE</scope>
</reference>
<keyword evidence="7" id="KW-0342">GTP-binding</keyword>
<dbReference type="GO" id="GO:0004383">
    <property type="term" value="F:guanylate cyclase activity"/>
    <property type="evidence" value="ECO:0007669"/>
    <property type="project" value="UniProtKB-EC"/>
</dbReference>